<evidence type="ECO:0000256" key="12">
    <source>
        <dbReference type="ARBA" id="ARBA00023264"/>
    </source>
</evidence>
<dbReference type="SUPFAM" id="SSF53474">
    <property type="entry name" value="alpha/beta-Hydrolases"/>
    <property type="match status" value="1"/>
</dbReference>
<dbReference type="InterPro" id="IPR003593">
    <property type="entry name" value="AAA+_ATPase"/>
</dbReference>
<dbReference type="OrthoDB" id="5153622at2759"/>
<dbReference type="InterPro" id="IPR027417">
    <property type="entry name" value="P-loop_NTPase"/>
</dbReference>
<evidence type="ECO:0000256" key="6">
    <source>
        <dbReference type="ARBA" id="ARBA00022824"/>
    </source>
</evidence>
<proteinExistence type="inferred from homology"/>
<keyword evidence="4" id="KW-0444">Lipid biosynthesis</keyword>
<keyword evidence="11" id="KW-0594">Phospholipid biosynthesis</keyword>
<dbReference type="GeneID" id="75830683"/>
<keyword evidence="12" id="KW-1208">Phospholipid metabolism</keyword>
<evidence type="ECO:0000256" key="2">
    <source>
        <dbReference type="ARBA" id="ARBA00004173"/>
    </source>
</evidence>
<dbReference type="InterPro" id="IPR007111">
    <property type="entry name" value="NACHT_NTPase"/>
</dbReference>
<dbReference type="GO" id="GO:0008654">
    <property type="term" value="P:phospholipid biosynthetic process"/>
    <property type="evidence" value="ECO:0007669"/>
    <property type="project" value="UniProtKB-KW"/>
</dbReference>
<evidence type="ECO:0000256" key="9">
    <source>
        <dbReference type="ARBA" id="ARBA00023128"/>
    </source>
</evidence>
<dbReference type="EMBL" id="JAGIXG020000127">
    <property type="protein sequence ID" value="KAI6777684.1"/>
    <property type="molecule type" value="Genomic_DNA"/>
</dbReference>
<keyword evidence="7 16" id="KW-1133">Transmembrane helix</keyword>
<evidence type="ECO:0000313" key="18">
    <source>
        <dbReference type="EMBL" id="KAI6777684.1"/>
    </source>
</evidence>
<name>A0A9P9XTR5_9HYPO</name>
<dbReference type="SUPFAM" id="SSF48371">
    <property type="entry name" value="ARM repeat"/>
    <property type="match status" value="1"/>
</dbReference>
<evidence type="ECO:0000256" key="15">
    <source>
        <dbReference type="ARBA" id="ARBA00041701"/>
    </source>
</evidence>
<keyword evidence="19" id="KW-1185">Reference proteome</keyword>
<evidence type="ECO:0000256" key="14">
    <source>
        <dbReference type="ARBA" id="ARBA00040991"/>
    </source>
</evidence>
<dbReference type="GO" id="GO:0016020">
    <property type="term" value="C:membrane"/>
    <property type="evidence" value="ECO:0007669"/>
    <property type="project" value="UniProtKB-SubCell"/>
</dbReference>
<dbReference type="AlphaFoldDB" id="A0A9P9XTR5"/>
<evidence type="ECO:0000259" key="17">
    <source>
        <dbReference type="PROSITE" id="PS50837"/>
    </source>
</evidence>
<accession>A0A9P9XTR5</accession>
<feature type="transmembrane region" description="Helical" evidence="16">
    <location>
        <begin position="12"/>
        <end position="33"/>
    </location>
</feature>
<feature type="transmembrane region" description="Helical" evidence="16">
    <location>
        <begin position="178"/>
        <end position="195"/>
    </location>
</feature>
<evidence type="ECO:0000313" key="19">
    <source>
        <dbReference type="Proteomes" id="UP001055219"/>
    </source>
</evidence>
<keyword evidence="9" id="KW-0496">Mitochondrion</keyword>
<dbReference type="InterPro" id="IPR016024">
    <property type="entry name" value="ARM-type_fold"/>
</dbReference>
<keyword evidence="6" id="KW-0256">Endoplasmic reticulum</keyword>
<dbReference type="InterPro" id="IPR055496">
    <property type="entry name" value="DUF7068"/>
</dbReference>
<organism evidence="18 19">
    <name type="scientific">Emericellopsis cladophorae</name>
    <dbReference type="NCBI Taxonomy" id="2686198"/>
    <lineage>
        <taxon>Eukaryota</taxon>
        <taxon>Fungi</taxon>
        <taxon>Dikarya</taxon>
        <taxon>Ascomycota</taxon>
        <taxon>Pezizomycotina</taxon>
        <taxon>Sordariomycetes</taxon>
        <taxon>Hypocreomycetidae</taxon>
        <taxon>Hypocreales</taxon>
        <taxon>Bionectriaceae</taxon>
        <taxon>Emericellopsis</taxon>
    </lineage>
</organism>
<dbReference type="Gene3D" id="1.25.10.10">
    <property type="entry name" value="Leucine-rich Repeat Variant"/>
    <property type="match status" value="1"/>
</dbReference>
<dbReference type="SMART" id="SM00382">
    <property type="entry name" value="AAA"/>
    <property type="match status" value="1"/>
</dbReference>
<evidence type="ECO:0000256" key="8">
    <source>
        <dbReference type="ARBA" id="ARBA00023098"/>
    </source>
</evidence>
<dbReference type="Pfam" id="PF13646">
    <property type="entry name" value="HEAT_2"/>
    <property type="match status" value="1"/>
</dbReference>
<gene>
    <name evidence="18" type="ORF">J7T54_004194</name>
</gene>
<dbReference type="Pfam" id="PF23238">
    <property type="entry name" value="DUF7068"/>
    <property type="match status" value="1"/>
</dbReference>
<protein>
    <recommendedName>
        <fullName evidence="14">Protein SERAC1</fullName>
    </recommendedName>
    <alternativeName>
        <fullName evidence="15">Serine active site-containing protein 1</fullName>
    </alternativeName>
</protein>
<evidence type="ECO:0000256" key="10">
    <source>
        <dbReference type="ARBA" id="ARBA00023136"/>
    </source>
</evidence>
<keyword evidence="8" id="KW-0443">Lipid metabolism</keyword>
<dbReference type="Proteomes" id="UP001055219">
    <property type="component" value="Unassembled WGS sequence"/>
</dbReference>
<dbReference type="RefSeq" id="XP_051358540.1">
    <property type="nucleotide sequence ID" value="XM_051510569.1"/>
</dbReference>
<dbReference type="Pfam" id="PF05729">
    <property type="entry name" value="NACHT"/>
    <property type="match status" value="1"/>
</dbReference>
<evidence type="ECO:0000256" key="11">
    <source>
        <dbReference type="ARBA" id="ARBA00023209"/>
    </source>
</evidence>
<evidence type="ECO:0000256" key="4">
    <source>
        <dbReference type="ARBA" id="ARBA00022516"/>
    </source>
</evidence>
<dbReference type="Gene3D" id="3.40.50.300">
    <property type="entry name" value="P-loop containing nucleotide triphosphate hydrolases"/>
    <property type="match status" value="1"/>
</dbReference>
<comment type="subcellular location">
    <subcellularLocation>
        <location evidence="3">Endoplasmic reticulum</location>
    </subcellularLocation>
    <subcellularLocation>
        <location evidence="1">Membrane</location>
        <topology evidence="1">Single-pass membrane protein</topology>
    </subcellularLocation>
    <subcellularLocation>
        <location evidence="2">Mitochondrion</location>
    </subcellularLocation>
</comment>
<evidence type="ECO:0000256" key="16">
    <source>
        <dbReference type="SAM" id="Phobius"/>
    </source>
</evidence>
<dbReference type="InterPro" id="IPR011989">
    <property type="entry name" value="ARM-like"/>
</dbReference>
<evidence type="ECO:0000256" key="5">
    <source>
        <dbReference type="ARBA" id="ARBA00022692"/>
    </source>
</evidence>
<keyword evidence="5 16" id="KW-0812">Transmembrane</keyword>
<sequence length="972" mass="110302">MIPASPSQDVFLAGWTFAVCLLAGAIVACLWFCPTAAHSEHAPSFPASEGWTRATRGVRLTQVNPDKTDTATDIDIIAVHGLDTRSPDTWTWRRPKTPGARLKRAENTEDCVNWLQDQRMLPAAVGRARIFTCDWPADLLQPSALVQKRIDEYALLLLDGIQRRPPATNDARGEDRPLFFVASCLGGIVLVKALVDADNENSTYRRLRRATRGIVFLATPFRGTSFQDVAAWAEPGLKAWAGVRGRRPSRLLDSVKGSALDLEVLVRRFTHLCRDEDYPCDVFTFYELGITSLPSKVFPWLPARLRREKPLVDSSSASLDIVRDPLPLDRPHVLTNKFEHSKCPDYEKVAGKIKEMLHRIREGSPLKQADAWIRDKHYTPDRLAIERLSGDLLPIDRCYINLAIVEQHRETTHRLEKDSEEEDVAPKSSPFSLQARLRAETPDRTAQVELPAIFNPRRRGNTEVNPRRILIRGRAGVGKTTLCKRIVHDFTRHGAWASLFDRVLWVPLRRLKRPSATGYKLKNLLSHEYFWNWPGNSGRLADALVRAIQDGRTLFILDGLDEASDLLDPDHRMSDFLKWLLDQRNVVITSRPYTKLPTTITVDLELETTGFYPNQVNEYLRYTFPDSQKTSKIRSFLQDHQLMQGLVRIPVQLDALCFTWNEGFDSATNLDTMTAVYRAIELRLWKKDVPQLEKENNAKSVTRLDIESASRFKMEALAEHEISFLEGLSFTGLHNDVVEFDRGFLSEAFDRFAPCLLPDTTLPRLSFLRTSDPSSEIGNQSCHFLHLSYQEYFAARYFVRQWKASPPKNLVLASQNTQDAGPMPVEYLRKHKYTARYDILWRFVTGLLDAEGKAKEFFDKELIRSILTILGRHSILSDEVLTQVAARLDDSDWHVRGAAVEALAARDQLSDEVLTQVAARLDDSNVYVRGAAVEALAARGQLSDEVLTQVAARLDDSEWLVQQATVKAFRGR</sequence>
<feature type="domain" description="NACHT" evidence="17">
    <location>
        <begin position="467"/>
        <end position="592"/>
    </location>
</feature>
<dbReference type="PANTHER" id="PTHR48182">
    <property type="entry name" value="PROTEIN SERAC1"/>
    <property type="match status" value="1"/>
</dbReference>
<comment type="similarity">
    <text evidence="13">Belongs to the SERAC1 family.</text>
</comment>
<evidence type="ECO:0000256" key="1">
    <source>
        <dbReference type="ARBA" id="ARBA00004167"/>
    </source>
</evidence>
<dbReference type="GO" id="GO:0005739">
    <property type="term" value="C:mitochondrion"/>
    <property type="evidence" value="ECO:0007669"/>
    <property type="project" value="UniProtKB-SubCell"/>
</dbReference>
<dbReference type="InterPro" id="IPR029058">
    <property type="entry name" value="AB_hydrolase_fold"/>
</dbReference>
<evidence type="ECO:0000256" key="3">
    <source>
        <dbReference type="ARBA" id="ARBA00004240"/>
    </source>
</evidence>
<dbReference type="GO" id="GO:0005783">
    <property type="term" value="C:endoplasmic reticulum"/>
    <property type="evidence" value="ECO:0007669"/>
    <property type="project" value="UniProtKB-SubCell"/>
</dbReference>
<dbReference type="InterPro" id="IPR052374">
    <property type="entry name" value="SERAC1"/>
</dbReference>
<dbReference type="PROSITE" id="PS50837">
    <property type="entry name" value="NACHT"/>
    <property type="match status" value="1"/>
</dbReference>
<comment type="caution">
    <text evidence="18">The sequence shown here is derived from an EMBL/GenBank/DDBJ whole genome shotgun (WGS) entry which is preliminary data.</text>
</comment>
<dbReference type="PANTHER" id="PTHR48182:SF2">
    <property type="entry name" value="PROTEIN SERAC1"/>
    <property type="match status" value="1"/>
</dbReference>
<reference evidence="18" key="1">
    <citation type="journal article" date="2021" name="J Fungi (Basel)">
        <title>Genomic and Metabolomic Analyses of the Marine Fungus Emericellopsis cladophorae: Insights into Saltwater Adaptability Mechanisms and Its Biosynthetic Potential.</title>
        <authorList>
            <person name="Goncalves M.F.M."/>
            <person name="Hilario S."/>
            <person name="Van de Peer Y."/>
            <person name="Esteves A.C."/>
            <person name="Alves A."/>
        </authorList>
    </citation>
    <scope>NUCLEOTIDE SEQUENCE</scope>
    <source>
        <strain evidence="18">MUM 19.33</strain>
    </source>
</reference>
<evidence type="ECO:0000256" key="7">
    <source>
        <dbReference type="ARBA" id="ARBA00022989"/>
    </source>
</evidence>
<reference evidence="18" key="2">
    <citation type="submission" date="2022-07" db="EMBL/GenBank/DDBJ databases">
        <authorList>
            <person name="Goncalves M.F.M."/>
            <person name="Hilario S."/>
            <person name="Van De Peer Y."/>
            <person name="Esteves A.C."/>
            <person name="Alves A."/>
        </authorList>
    </citation>
    <scope>NUCLEOTIDE SEQUENCE</scope>
    <source>
        <strain evidence="18">MUM 19.33</strain>
    </source>
</reference>
<dbReference type="SUPFAM" id="SSF52540">
    <property type="entry name" value="P-loop containing nucleoside triphosphate hydrolases"/>
    <property type="match status" value="1"/>
</dbReference>
<evidence type="ECO:0000256" key="13">
    <source>
        <dbReference type="ARBA" id="ARBA00038024"/>
    </source>
</evidence>
<keyword evidence="10 16" id="KW-0472">Membrane</keyword>